<evidence type="ECO:0000313" key="1">
    <source>
        <dbReference type="EMBL" id="AGI69681.1"/>
    </source>
</evidence>
<dbReference type="Proteomes" id="UP000005307">
    <property type="component" value="Chromosome"/>
</dbReference>
<protein>
    <submittedName>
        <fullName evidence="1">Uncharacterized protein</fullName>
    </submittedName>
</protein>
<reference evidence="1 2" key="1">
    <citation type="journal article" date="2013" name="PLoS ONE">
        <title>Poles Apart: Arctic and Antarctic Octadecabacter strains Share High Genome Plasticity and a New Type of Xanthorhodopsin.</title>
        <authorList>
            <person name="Vollmers J."/>
            <person name="Voget S."/>
            <person name="Dietrich S."/>
            <person name="Gollnow K."/>
            <person name="Smits M."/>
            <person name="Meyer K."/>
            <person name="Brinkhoff T."/>
            <person name="Simon M."/>
            <person name="Daniel R."/>
        </authorList>
    </citation>
    <scope>NUCLEOTIDE SEQUENCE [LARGE SCALE GENOMIC DNA]</scope>
    <source>
        <strain evidence="1 2">307</strain>
    </source>
</reference>
<evidence type="ECO:0000313" key="2">
    <source>
        <dbReference type="Proteomes" id="UP000005307"/>
    </source>
</evidence>
<dbReference type="HOGENOM" id="CLU_2634613_0_0_5"/>
<gene>
    <name evidence="1" type="ORF">OAN307_c42940</name>
</gene>
<dbReference type="EMBL" id="CP003740">
    <property type="protein sequence ID" value="AGI69681.1"/>
    <property type="molecule type" value="Genomic_DNA"/>
</dbReference>
<accession>M9RGZ5</accession>
<dbReference type="AlphaFoldDB" id="M9RGZ5"/>
<proteinExistence type="predicted"/>
<keyword evidence="2" id="KW-1185">Reference proteome</keyword>
<dbReference type="KEGG" id="oat:OAN307_c42940"/>
<organism evidence="1 2">
    <name type="scientific">Octadecabacter antarcticus 307</name>
    <dbReference type="NCBI Taxonomy" id="391626"/>
    <lineage>
        <taxon>Bacteria</taxon>
        <taxon>Pseudomonadati</taxon>
        <taxon>Pseudomonadota</taxon>
        <taxon>Alphaproteobacteria</taxon>
        <taxon>Rhodobacterales</taxon>
        <taxon>Roseobacteraceae</taxon>
        <taxon>Octadecabacter</taxon>
    </lineage>
</organism>
<sequence length="77" mass="8789">MAQSIVIHARTKKRAEVARQHKAAVKAAAIRDDLAIDRALPLRLNAHQYGCRSTPNLEQVFGSVTFMTFYQHRDQRN</sequence>
<name>M9RGZ5_9RHOB</name>